<dbReference type="GO" id="GO:0042578">
    <property type="term" value="F:phosphoric ester hydrolase activity"/>
    <property type="evidence" value="ECO:0007669"/>
    <property type="project" value="TreeGrafter"/>
</dbReference>
<gene>
    <name evidence="2" type="ORF">H9728_01110</name>
</gene>
<evidence type="ECO:0000313" key="3">
    <source>
        <dbReference type="Proteomes" id="UP000824135"/>
    </source>
</evidence>
<dbReference type="AlphaFoldDB" id="A0A9D1Z7J0"/>
<proteinExistence type="predicted"/>
<dbReference type="InterPro" id="IPR050243">
    <property type="entry name" value="PHP_phosphatase"/>
</dbReference>
<dbReference type="PANTHER" id="PTHR36928:SF1">
    <property type="entry name" value="PHOSPHATASE YCDX-RELATED"/>
    <property type="match status" value="1"/>
</dbReference>
<reference evidence="2" key="2">
    <citation type="submission" date="2021-04" db="EMBL/GenBank/DDBJ databases">
        <authorList>
            <person name="Gilroy R."/>
        </authorList>
    </citation>
    <scope>NUCLEOTIDE SEQUENCE</scope>
    <source>
        <strain evidence="2">CHK199-9574</strain>
    </source>
</reference>
<dbReference type="SUPFAM" id="SSF89550">
    <property type="entry name" value="PHP domain-like"/>
    <property type="match status" value="1"/>
</dbReference>
<dbReference type="EMBL" id="DXCO01000008">
    <property type="protein sequence ID" value="HIY77620.1"/>
    <property type="molecule type" value="Genomic_DNA"/>
</dbReference>
<dbReference type="Proteomes" id="UP000824135">
    <property type="component" value="Unassembled WGS sequence"/>
</dbReference>
<feature type="domain" description="Polymerase/histidinol phosphatase N-terminal" evidence="1">
    <location>
        <begin position="5"/>
        <end position="82"/>
    </location>
</feature>
<accession>A0A9D1Z7J0</accession>
<dbReference type="SMART" id="SM00481">
    <property type="entry name" value="POLIIIAc"/>
    <property type="match status" value="1"/>
</dbReference>
<dbReference type="Gene3D" id="3.20.20.140">
    <property type="entry name" value="Metal-dependent hydrolases"/>
    <property type="match status" value="1"/>
</dbReference>
<dbReference type="GO" id="GO:0005829">
    <property type="term" value="C:cytosol"/>
    <property type="evidence" value="ECO:0007669"/>
    <property type="project" value="TreeGrafter"/>
</dbReference>
<dbReference type="InterPro" id="IPR003141">
    <property type="entry name" value="Pol/His_phosphatase_N"/>
</dbReference>
<evidence type="ECO:0000313" key="2">
    <source>
        <dbReference type="EMBL" id="HIY77620.1"/>
    </source>
</evidence>
<dbReference type="PANTHER" id="PTHR36928">
    <property type="entry name" value="PHOSPHATASE YCDX-RELATED"/>
    <property type="match status" value="1"/>
</dbReference>
<dbReference type="Pfam" id="PF02811">
    <property type="entry name" value="PHP"/>
    <property type="match status" value="1"/>
</dbReference>
<protein>
    <submittedName>
        <fullName evidence="2">PHP domain-containing protein</fullName>
    </submittedName>
</protein>
<evidence type="ECO:0000259" key="1">
    <source>
        <dbReference type="SMART" id="SM00481"/>
    </source>
</evidence>
<dbReference type="GO" id="GO:0008270">
    <property type="term" value="F:zinc ion binding"/>
    <property type="evidence" value="ECO:0007669"/>
    <property type="project" value="TreeGrafter"/>
</dbReference>
<sequence>MHLTGDYHTHTIYSHGKGTVMENAVRAKEIGLKEIAITDHGFKQMAFGLRHKRMPSLIRDCKEASEKTGINVYVGIEANLLGESGKTDLDERDYKDFDIFLMGIHRFVKFERIRDFNHILVKNYLYTVFKKEASQKLIAYNTRALVNSIQKYPIDAITHLNYLSFCDVVEVAKAARDYGTYIELNSKKVHLTDEQLAAVRDTGVRFIIDSDAHSVDRIGDTKIVDELLSRVDVPLGQIDNVEGRFPRFRFREYKERNL</sequence>
<dbReference type="InterPro" id="IPR004013">
    <property type="entry name" value="PHP_dom"/>
</dbReference>
<reference evidence="2" key="1">
    <citation type="journal article" date="2021" name="PeerJ">
        <title>Extensive microbial diversity within the chicken gut microbiome revealed by metagenomics and culture.</title>
        <authorList>
            <person name="Gilroy R."/>
            <person name="Ravi A."/>
            <person name="Getino M."/>
            <person name="Pursley I."/>
            <person name="Horton D.L."/>
            <person name="Alikhan N.F."/>
            <person name="Baker D."/>
            <person name="Gharbi K."/>
            <person name="Hall N."/>
            <person name="Watson M."/>
            <person name="Adriaenssens E.M."/>
            <person name="Foster-Nyarko E."/>
            <person name="Jarju S."/>
            <person name="Secka A."/>
            <person name="Antonio M."/>
            <person name="Oren A."/>
            <person name="Chaudhuri R.R."/>
            <person name="La Ragione R."/>
            <person name="Hildebrand F."/>
            <person name="Pallen M.J."/>
        </authorList>
    </citation>
    <scope>NUCLEOTIDE SEQUENCE</scope>
    <source>
        <strain evidence="2">CHK199-9574</strain>
    </source>
</reference>
<organism evidence="2 3">
    <name type="scientific">Candidatus Borkfalkia excrementavium</name>
    <dbReference type="NCBI Taxonomy" id="2838505"/>
    <lineage>
        <taxon>Bacteria</taxon>
        <taxon>Bacillati</taxon>
        <taxon>Bacillota</taxon>
        <taxon>Clostridia</taxon>
        <taxon>Christensenellales</taxon>
        <taxon>Christensenellaceae</taxon>
        <taxon>Candidatus Borkfalkia</taxon>
    </lineage>
</organism>
<name>A0A9D1Z7J0_9FIRM</name>
<comment type="caution">
    <text evidence="2">The sequence shown here is derived from an EMBL/GenBank/DDBJ whole genome shotgun (WGS) entry which is preliminary data.</text>
</comment>
<dbReference type="InterPro" id="IPR016195">
    <property type="entry name" value="Pol/histidinol_Pase-like"/>
</dbReference>